<comment type="caution">
    <text evidence="2">The sequence shown here is derived from an EMBL/GenBank/DDBJ whole genome shotgun (WGS) entry which is preliminary data.</text>
</comment>
<organism evidence="2 3">
    <name type="scientific">Streptomyces rameus</name>
    <dbReference type="NCBI Taxonomy" id="68261"/>
    <lineage>
        <taxon>Bacteria</taxon>
        <taxon>Bacillati</taxon>
        <taxon>Actinomycetota</taxon>
        <taxon>Actinomycetes</taxon>
        <taxon>Kitasatosporales</taxon>
        <taxon>Streptomycetaceae</taxon>
        <taxon>Streptomyces</taxon>
    </lineage>
</organism>
<evidence type="ECO:0000313" key="2">
    <source>
        <dbReference type="EMBL" id="GAA3145800.1"/>
    </source>
</evidence>
<keyword evidence="3" id="KW-1185">Reference proteome</keyword>
<proteinExistence type="predicted"/>
<gene>
    <name evidence="2" type="ORF">GCM10010521_36070</name>
</gene>
<dbReference type="Proteomes" id="UP001500893">
    <property type="component" value="Unassembled WGS sequence"/>
</dbReference>
<evidence type="ECO:0000256" key="1">
    <source>
        <dbReference type="SAM" id="MobiDB-lite"/>
    </source>
</evidence>
<accession>A0ABP6NEP9</accession>
<evidence type="ECO:0000313" key="3">
    <source>
        <dbReference type="Proteomes" id="UP001500893"/>
    </source>
</evidence>
<sequence length="104" mass="11616">MVSSHMLWQLMQASMHSCICWVGAGVICDWVMAPPGRRGPVADPVCFRPTSRRPAPHVTDRSGGPPRRQKGAPWGGAFPMRCETAARQGRLRAITIRWTWFMPS</sequence>
<name>A0ABP6NEP9_9ACTN</name>
<feature type="region of interest" description="Disordered" evidence="1">
    <location>
        <begin position="44"/>
        <end position="78"/>
    </location>
</feature>
<protein>
    <recommendedName>
        <fullName evidence="4">Secreted protein</fullName>
    </recommendedName>
</protein>
<dbReference type="EMBL" id="BAAAVM010000042">
    <property type="protein sequence ID" value="GAA3145800.1"/>
    <property type="molecule type" value="Genomic_DNA"/>
</dbReference>
<reference evidence="3" key="1">
    <citation type="journal article" date="2019" name="Int. J. Syst. Evol. Microbiol.">
        <title>The Global Catalogue of Microorganisms (GCM) 10K type strain sequencing project: providing services to taxonomists for standard genome sequencing and annotation.</title>
        <authorList>
            <consortium name="The Broad Institute Genomics Platform"/>
            <consortium name="The Broad Institute Genome Sequencing Center for Infectious Disease"/>
            <person name="Wu L."/>
            <person name="Ma J."/>
        </authorList>
    </citation>
    <scope>NUCLEOTIDE SEQUENCE [LARGE SCALE GENOMIC DNA]</scope>
    <source>
        <strain evidence="3">JCM 11574</strain>
    </source>
</reference>
<evidence type="ECO:0008006" key="4">
    <source>
        <dbReference type="Google" id="ProtNLM"/>
    </source>
</evidence>